<reference evidence="1" key="1">
    <citation type="submission" date="2023-10" db="EMBL/GenBank/DDBJ databases">
        <authorList>
            <person name="Rodriguez Cubillos JULIANA M."/>
            <person name="De Vega J."/>
        </authorList>
    </citation>
    <scope>NUCLEOTIDE SEQUENCE</scope>
</reference>
<comment type="caution">
    <text evidence="1">The sequence shown here is derived from an EMBL/GenBank/DDBJ whole genome shotgun (WGS) entry which is preliminary data.</text>
</comment>
<accession>A0ACB0LYZ1</accession>
<gene>
    <name evidence="1" type="ORF">MILVUS5_LOCUS35977</name>
</gene>
<keyword evidence="2" id="KW-1185">Reference proteome</keyword>
<proteinExistence type="predicted"/>
<organism evidence="1 2">
    <name type="scientific">Trifolium pratense</name>
    <name type="common">Red clover</name>
    <dbReference type="NCBI Taxonomy" id="57577"/>
    <lineage>
        <taxon>Eukaryota</taxon>
        <taxon>Viridiplantae</taxon>
        <taxon>Streptophyta</taxon>
        <taxon>Embryophyta</taxon>
        <taxon>Tracheophyta</taxon>
        <taxon>Spermatophyta</taxon>
        <taxon>Magnoliopsida</taxon>
        <taxon>eudicotyledons</taxon>
        <taxon>Gunneridae</taxon>
        <taxon>Pentapetalae</taxon>
        <taxon>rosids</taxon>
        <taxon>fabids</taxon>
        <taxon>Fabales</taxon>
        <taxon>Fabaceae</taxon>
        <taxon>Papilionoideae</taxon>
        <taxon>50 kb inversion clade</taxon>
        <taxon>NPAAA clade</taxon>
        <taxon>Hologalegina</taxon>
        <taxon>IRL clade</taxon>
        <taxon>Trifolieae</taxon>
        <taxon>Trifolium</taxon>
    </lineage>
</organism>
<sequence length="426" mass="49171">MQRRRNSIAAPAVDTISSLPDAILSRILSLLSIKEAVATSILSKRWIHLWHFVDSIDFPDIIELNSIQSTHIFNNFMDSVLVSREASGSHFINSFRLKIEYDNRSLLTFLGFPNVTKWVNLIVKPGLKYLCLDLDSYDDDYDSDDVIGQKPLLPISILSCRTLVSLDLARFRVKGFTFSSVGFGFPSLNVLHFRDIVFQQGRDFMLLLAGCPNLEYLRAEDIGFHYQRDSLTIQEYESLSLPKLISAVITQCRCSCFPLKALSNLEYLSVETSMLRTKDHKVYGMDQLQCPLYDIPIFRNLTHLELHDRLELVPQMLQHCPKLQKLELRQASFELCVEPDVLQYWVEPEVVPQCLSSHLRICTIRDLLDFQIELMLIKYILKNARNLQIMKMHYITDHPEIETELSTCPKASATCQRLVTYRQCKL</sequence>
<protein>
    <submittedName>
        <fullName evidence="1">Uncharacterized protein</fullName>
    </submittedName>
</protein>
<evidence type="ECO:0000313" key="2">
    <source>
        <dbReference type="Proteomes" id="UP001177021"/>
    </source>
</evidence>
<name>A0ACB0LYZ1_TRIPR</name>
<dbReference type="EMBL" id="CASHSV030000615">
    <property type="protein sequence ID" value="CAJ2672332.1"/>
    <property type="molecule type" value="Genomic_DNA"/>
</dbReference>
<dbReference type="Proteomes" id="UP001177021">
    <property type="component" value="Unassembled WGS sequence"/>
</dbReference>
<evidence type="ECO:0000313" key="1">
    <source>
        <dbReference type="EMBL" id="CAJ2672332.1"/>
    </source>
</evidence>